<feature type="non-terminal residue" evidence="1">
    <location>
        <position position="1"/>
    </location>
</feature>
<comment type="caution">
    <text evidence="1">The sequence shown here is derived from an EMBL/GenBank/DDBJ whole genome shotgun (WGS) entry which is preliminary data.</text>
</comment>
<gene>
    <name evidence="1" type="ORF">RPERSI_LOCUS22186</name>
</gene>
<dbReference type="EMBL" id="CAJVQC010066600">
    <property type="protein sequence ID" value="CAG8806566.1"/>
    <property type="molecule type" value="Genomic_DNA"/>
</dbReference>
<proteinExistence type="predicted"/>
<reference evidence="1" key="1">
    <citation type="submission" date="2021-06" db="EMBL/GenBank/DDBJ databases">
        <authorList>
            <person name="Kallberg Y."/>
            <person name="Tangrot J."/>
            <person name="Rosling A."/>
        </authorList>
    </citation>
    <scope>NUCLEOTIDE SEQUENCE</scope>
    <source>
        <strain evidence="1">MA461A</strain>
    </source>
</reference>
<protein>
    <submittedName>
        <fullName evidence="1">4831_t:CDS:1</fullName>
    </submittedName>
</protein>
<organism evidence="1 2">
    <name type="scientific">Racocetra persica</name>
    <dbReference type="NCBI Taxonomy" id="160502"/>
    <lineage>
        <taxon>Eukaryota</taxon>
        <taxon>Fungi</taxon>
        <taxon>Fungi incertae sedis</taxon>
        <taxon>Mucoromycota</taxon>
        <taxon>Glomeromycotina</taxon>
        <taxon>Glomeromycetes</taxon>
        <taxon>Diversisporales</taxon>
        <taxon>Gigasporaceae</taxon>
        <taxon>Racocetra</taxon>
    </lineage>
</organism>
<name>A0ACA9RRJ4_9GLOM</name>
<keyword evidence="2" id="KW-1185">Reference proteome</keyword>
<accession>A0ACA9RRJ4</accession>
<sequence length="43" mass="4807">ENLDSGKTAAKKSDRKKHKSKPRKYLPTEPPIQNSPGTFKNSP</sequence>
<evidence type="ECO:0000313" key="2">
    <source>
        <dbReference type="Proteomes" id="UP000789920"/>
    </source>
</evidence>
<evidence type="ECO:0000313" key="1">
    <source>
        <dbReference type="EMBL" id="CAG8806566.1"/>
    </source>
</evidence>
<dbReference type="Proteomes" id="UP000789920">
    <property type="component" value="Unassembled WGS sequence"/>
</dbReference>
<feature type="non-terminal residue" evidence="1">
    <location>
        <position position="43"/>
    </location>
</feature>